<sequence>MSFWTNYHSHCDYCDGKFEPERYVERAIDFQVLAYGFSSHAPLPFDCKWCMNIEDISDYLDEISTLQRKYKGRIELYKGLEIDYIPKVIGPNRPGIEELNLDYTIGSIHFIDQFEDGSPWEVDGSHDKFLKGLKEIYHGDVKKVLQRYFQLTREMVENDCPDIVGHMDKIKVQNIENKFYSEFSSWYKKEIMQTLETIAAAGAIVEVNTRGIYTRRTVHTYPSMWVLEKIQEMNIPITLNSDAHHPEEIINKFGSSCHMLREIGFEHIKVLFQNEWQDAALDSNGLKLPQYA</sequence>
<comment type="catalytic activity">
    <reaction evidence="7 8">
        <text>L-histidinol phosphate + H2O = L-histidinol + phosphate</text>
        <dbReference type="Rhea" id="RHEA:14465"/>
        <dbReference type="ChEBI" id="CHEBI:15377"/>
        <dbReference type="ChEBI" id="CHEBI:43474"/>
        <dbReference type="ChEBI" id="CHEBI:57699"/>
        <dbReference type="ChEBI" id="CHEBI:57980"/>
        <dbReference type="EC" id="3.1.3.15"/>
    </reaction>
</comment>
<evidence type="ECO:0000256" key="3">
    <source>
        <dbReference type="ARBA" id="ARBA00013085"/>
    </source>
</evidence>
<name>A0ABT8KW07_9BACT</name>
<comment type="similarity">
    <text evidence="2 8">Belongs to the PHP hydrolase family. HisK subfamily.</text>
</comment>
<dbReference type="Proteomes" id="UP001172082">
    <property type="component" value="Unassembled WGS sequence"/>
</dbReference>
<evidence type="ECO:0000256" key="6">
    <source>
        <dbReference type="ARBA" id="ARBA00023102"/>
    </source>
</evidence>
<dbReference type="PANTHER" id="PTHR21039">
    <property type="entry name" value="HISTIDINOL PHOSPHATASE-RELATED"/>
    <property type="match status" value="1"/>
</dbReference>
<keyword evidence="6 8" id="KW-0368">Histidine biosynthesis</keyword>
<dbReference type="EMBL" id="JAUJEA010000014">
    <property type="protein sequence ID" value="MDN5204955.1"/>
    <property type="molecule type" value="Genomic_DNA"/>
</dbReference>
<dbReference type="NCBIfam" id="TIGR01856">
    <property type="entry name" value="hisJ_fam"/>
    <property type="match status" value="1"/>
</dbReference>
<keyword evidence="5 8" id="KW-0378">Hydrolase</keyword>
<evidence type="ECO:0000256" key="2">
    <source>
        <dbReference type="ARBA" id="ARBA00009152"/>
    </source>
</evidence>
<dbReference type="CDD" id="cd12110">
    <property type="entry name" value="PHP_HisPPase_Hisj_like"/>
    <property type="match status" value="1"/>
</dbReference>
<keyword evidence="11" id="KW-1185">Reference proteome</keyword>
<evidence type="ECO:0000313" key="10">
    <source>
        <dbReference type="EMBL" id="MDN5204955.1"/>
    </source>
</evidence>
<dbReference type="InterPro" id="IPR016195">
    <property type="entry name" value="Pol/histidinol_Pase-like"/>
</dbReference>
<reference evidence="10" key="1">
    <citation type="submission" date="2023-06" db="EMBL/GenBank/DDBJ databases">
        <title>Genomic of Parafulvivirga corallium.</title>
        <authorList>
            <person name="Wang G."/>
        </authorList>
    </citation>
    <scope>NUCLEOTIDE SEQUENCE</scope>
    <source>
        <strain evidence="10">BMA10</strain>
    </source>
</reference>
<dbReference type="InterPro" id="IPR010140">
    <property type="entry name" value="Histidinol_P_phosphatase_HisJ"/>
</dbReference>
<evidence type="ECO:0000256" key="7">
    <source>
        <dbReference type="ARBA" id="ARBA00049158"/>
    </source>
</evidence>
<organism evidence="10 11">
    <name type="scientific">Splendidivirga corallicola</name>
    <dbReference type="NCBI Taxonomy" id="3051826"/>
    <lineage>
        <taxon>Bacteria</taxon>
        <taxon>Pseudomonadati</taxon>
        <taxon>Bacteroidota</taxon>
        <taxon>Cytophagia</taxon>
        <taxon>Cytophagales</taxon>
        <taxon>Splendidivirgaceae</taxon>
        <taxon>Splendidivirga</taxon>
    </lineage>
</organism>
<keyword evidence="4 8" id="KW-0028">Amino-acid biosynthesis</keyword>
<evidence type="ECO:0000256" key="1">
    <source>
        <dbReference type="ARBA" id="ARBA00004970"/>
    </source>
</evidence>
<proteinExistence type="inferred from homology"/>
<protein>
    <recommendedName>
        <fullName evidence="3 8">Histidinol-phosphatase</fullName>
        <shortName evidence="8">HolPase</shortName>
        <ecNumber evidence="3 8">3.1.3.15</ecNumber>
    </recommendedName>
</protein>
<gene>
    <name evidence="10" type="ORF">QQ008_26430</name>
</gene>
<comment type="pathway">
    <text evidence="1 8">Amino-acid biosynthesis; L-histidine biosynthesis; L-histidine from 5-phospho-alpha-D-ribose 1-diphosphate: step 8/9.</text>
</comment>
<dbReference type="SUPFAM" id="SSF89550">
    <property type="entry name" value="PHP domain-like"/>
    <property type="match status" value="1"/>
</dbReference>
<dbReference type="Pfam" id="PF02811">
    <property type="entry name" value="PHP"/>
    <property type="match status" value="1"/>
</dbReference>
<accession>A0ABT8KW07</accession>
<comment type="caution">
    <text evidence="10">The sequence shown here is derived from an EMBL/GenBank/DDBJ whole genome shotgun (WGS) entry which is preliminary data.</text>
</comment>
<dbReference type="PANTHER" id="PTHR21039:SF0">
    <property type="entry name" value="HISTIDINOL-PHOSPHATASE"/>
    <property type="match status" value="1"/>
</dbReference>
<evidence type="ECO:0000256" key="8">
    <source>
        <dbReference type="RuleBase" id="RU366003"/>
    </source>
</evidence>
<feature type="domain" description="PHP" evidence="9">
    <location>
        <begin position="7"/>
        <end position="209"/>
    </location>
</feature>
<evidence type="ECO:0000259" key="9">
    <source>
        <dbReference type="Pfam" id="PF02811"/>
    </source>
</evidence>
<dbReference type="InterPro" id="IPR004013">
    <property type="entry name" value="PHP_dom"/>
</dbReference>
<evidence type="ECO:0000256" key="5">
    <source>
        <dbReference type="ARBA" id="ARBA00022801"/>
    </source>
</evidence>
<dbReference type="EC" id="3.1.3.15" evidence="3 8"/>
<evidence type="ECO:0000313" key="11">
    <source>
        <dbReference type="Proteomes" id="UP001172082"/>
    </source>
</evidence>
<dbReference type="Gene3D" id="3.20.20.140">
    <property type="entry name" value="Metal-dependent hydrolases"/>
    <property type="match status" value="1"/>
</dbReference>
<evidence type="ECO:0000256" key="4">
    <source>
        <dbReference type="ARBA" id="ARBA00022605"/>
    </source>
</evidence>
<dbReference type="RefSeq" id="WP_346754978.1">
    <property type="nucleotide sequence ID" value="NZ_JAUJEA010000014.1"/>
</dbReference>